<dbReference type="PANTHER" id="PTHR43767:SF1">
    <property type="entry name" value="NONRIBOSOMAL PEPTIDE SYNTHASE PES1 (EUROFUNG)-RELATED"/>
    <property type="match status" value="1"/>
</dbReference>
<feature type="domain" description="AMP-dependent synthetase/ligase" evidence="2">
    <location>
        <begin position="41"/>
        <end position="403"/>
    </location>
</feature>
<proteinExistence type="predicted"/>
<dbReference type="PANTHER" id="PTHR43767">
    <property type="entry name" value="LONG-CHAIN-FATTY-ACID--COA LIGASE"/>
    <property type="match status" value="1"/>
</dbReference>
<dbReference type="InterPro" id="IPR025110">
    <property type="entry name" value="AMP-bd_C"/>
</dbReference>
<dbReference type="Gene3D" id="3.40.50.12780">
    <property type="entry name" value="N-terminal domain of ligase-like"/>
    <property type="match status" value="1"/>
</dbReference>
<reference evidence="4 5" key="1">
    <citation type="submission" date="2017-10" db="EMBL/GenBank/DDBJ databases">
        <title>The draft genome sequence of Williamsia sp. BULT 1.1 isolated from the semi-arid grassland soils from South Africa.</title>
        <authorList>
            <person name="Kabwe M.H."/>
            <person name="Govender N."/>
            <person name="Mutseka Lunga P."/>
            <person name="Vikram S."/>
            <person name="Makhalanyane T.P."/>
        </authorList>
    </citation>
    <scope>NUCLEOTIDE SEQUENCE [LARGE SCALE GENOMIC DNA]</scope>
    <source>
        <strain evidence="4 5">BULT 1.1</strain>
    </source>
</reference>
<comment type="caution">
    <text evidence="4">The sequence shown here is derived from an EMBL/GenBank/DDBJ whole genome shotgun (WGS) entry which is preliminary data.</text>
</comment>
<dbReference type="InterPro" id="IPR000873">
    <property type="entry name" value="AMP-dep_synth/lig_dom"/>
</dbReference>
<dbReference type="Pfam" id="PF00501">
    <property type="entry name" value="AMP-binding"/>
    <property type="match status" value="1"/>
</dbReference>
<dbReference type="EMBL" id="PEBD01000004">
    <property type="protein sequence ID" value="PHV68071.1"/>
    <property type="molecule type" value="Genomic_DNA"/>
</dbReference>
<evidence type="ECO:0000313" key="5">
    <source>
        <dbReference type="Proteomes" id="UP000225108"/>
    </source>
</evidence>
<dbReference type="InterPro" id="IPR050237">
    <property type="entry name" value="ATP-dep_AMP-bd_enzyme"/>
</dbReference>
<feature type="domain" description="AMP-binding enzyme C-terminal" evidence="3">
    <location>
        <begin position="455"/>
        <end position="529"/>
    </location>
</feature>
<dbReference type="Proteomes" id="UP000225108">
    <property type="component" value="Unassembled WGS sequence"/>
</dbReference>
<dbReference type="Gene3D" id="3.30.300.30">
    <property type="match status" value="1"/>
</dbReference>
<accession>A0A2G3PQN0</accession>
<dbReference type="SUPFAM" id="SSF56801">
    <property type="entry name" value="Acetyl-CoA synthetase-like"/>
    <property type="match status" value="1"/>
</dbReference>
<name>A0A2G3PQN0_WILMA</name>
<dbReference type="Pfam" id="PF13193">
    <property type="entry name" value="AMP-binding_C"/>
    <property type="match status" value="1"/>
</dbReference>
<evidence type="ECO:0000259" key="3">
    <source>
        <dbReference type="Pfam" id="PF13193"/>
    </source>
</evidence>
<evidence type="ECO:0000313" key="4">
    <source>
        <dbReference type="EMBL" id="PHV68071.1"/>
    </source>
</evidence>
<sequence>MSVMHDGSDLTSGFTPHPPAAAARYRKLGLWRETPLWRMLWDQADGTPDAPAVSDITRTLSYRDLAESSARRAAGFVEAGLRPGERVVLQNQNSVDFAVNFFGMLRAGIAPVMTLPAHRINEIAHLAQTAGAVAYVCHGRAGGYDYRDLAHQLRGRVDTIRAVFVDGDRGFEAAPPQGDPSRLDVVPAPDPDSPALFLVSGGTTGLPKLIPRTHNDYRYNAELSAEAAGWTSSDTYLVALPAAHNFPLACPGLLGIMSVGGHAVFTDNPSPDHTFDLIEKYRVTAVALVPALAQVWTAATDWEPADVSSLRLLQVGGAKLAESDAIAANAAFSGAVQQVFGMAEGLICYTRSTDDEQTVTRTQGRPMSDHDEVRVVDENGDEVPDGAEGELLVRGPYTIRGYYRAGEQGRRSFTDDGFYCSGDRVRRLASGHFVVTGRIKDTIVRGGENVAADDVEENLLAHNNIRQVAVVGMPDDSLGERICAVIVADGPAPDLPTIRQFLADRGLATFKQPDQLEVVAGLPVTAVGKIDKRALLLQLT</sequence>
<keyword evidence="1 4" id="KW-0436">Ligase</keyword>
<dbReference type="FunFam" id="2.30.38.10:FF:000003">
    <property type="entry name" value="Vibriobactin-specific 2,3-dihydroxybenzoate-AMP ligase"/>
    <property type="match status" value="1"/>
</dbReference>
<dbReference type="RefSeq" id="WP_099381230.1">
    <property type="nucleotide sequence ID" value="NZ_PEBD01000004.1"/>
</dbReference>
<organism evidence="4 5">
    <name type="scientific">Williamsia marianensis</name>
    <dbReference type="NCBI Taxonomy" id="85044"/>
    <lineage>
        <taxon>Bacteria</taxon>
        <taxon>Bacillati</taxon>
        <taxon>Actinomycetota</taxon>
        <taxon>Actinomycetes</taxon>
        <taxon>Mycobacteriales</taxon>
        <taxon>Nocardiaceae</taxon>
        <taxon>Williamsia</taxon>
    </lineage>
</organism>
<dbReference type="InterPro" id="IPR045851">
    <property type="entry name" value="AMP-bd_C_sf"/>
</dbReference>
<dbReference type="InterPro" id="IPR042099">
    <property type="entry name" value="ANL_N_sf"/>
</dbReference>
<evidence type="ECO:0000256" key="1">
    <source>
        <dbReference type="ARBA" id="ARBA00022598"/>
    </source>
</evidence>
<protein>
    <submittedName>
        <fullName evidence="4">2,3-dihydroxybenzoate-AMP ligase</fullName>
    </submittedName>
</protein>
<evidence type="ECO:0000259" key="2">
    <source>
        <dbReference type="Pfam" id="PF00501"/>
    </source>
</evidence>
<dbReference type="AlphaFoldDB" id="A0A2G3PQN0"/>
<gene>
    <name evidence="4" type="ORF">CSW57_02050</name>
</gene>
<dbReference type="GO" id="GO:0016878">
    <property type="term" value="F:acid-thiol ligase activity"/>
    <property type="evidence" value="ECO:0007669"/>
    <property type="project" value="UniProtKB-ARBA"/>
</dbReference>